<keyword evidence="1" id="KW-0004">4Fe-4S</keyword>
<dbReference type="GO" id="GO:0008616">
    <property type="term" value="P:tRNA queuosine(34) biosynthetic process"/>
    <property type="evidence" value="ECO:0007669"/>
    <property type="project" value="InterPro"/>
</dbReference>
<keyword evidence="1" id="KW-0408">Iron</keyword>
<dbReference type="Proteomes" id="UP000030787">
    <property type="component" value="Chromosome"/>
</dbReference>
<dbReference type="GeneID" id="24817693"/>
<dbReference type="GO" id="GO:0051539">
    <property type="term" value="F:4 iron, 4 sulfur cluster binding"/>
    <property type="evidence" value="ECO:0007669"/>
    <property type="project" value="UniProtKB-KW"/>
</dbReference>
<dbReference type="EMBL" id="CP010070">
    <property type="protein sequence ID" value="AIZ55926.1"/>
    <property type="molecule type" value="Genomic_DNA"/>
</dbReference>
<name>A0A0A7LEG9_9ARCH</name>
<reference evidence="2 3" key="1">
    <citation type="journal article" date="2014" name="Appl. Environ. Microbiol.">
        <title>Comparative Genome Analysis of 'Candidatus Methanoplasma termitum' Indicates a New Mode of Energy Metabolism in the Seventh Order of Methanogens.</title>
        <authorList>
            <person name="Lang K."/>
            <person name="Schuldes J."/>
            <person name="Klingl A."/>
            <person name="Poehlein A."/>
            <person name="Daniel R."/>
            <person name="Brune A."/>
        </authorList>
    </citation>
    <scope>NUCLEOTIDE SEQUENCE [LARGE SCALE GENOMIC DNA]</scope>
    <source>
        <strain evidence="3">Mpt1</strain>
    </source>
</reference>
<dbReference type="PANTHER" id="PTHR30002">
    <property type="entry name" value="EPOXYQUEUOSINE REDUCTASE"/>
    <property type="match status" value="1"/>
</dbReference>
<sequence length="350" mass="40216">MDYAASIKERALQLGFSKCGIISVDSVRGYKEKLDERIAEFPESSAFYNKFYSFADVREKFSWARSLVVCVFDYNNYKIPENVRGRIGAIYLFDGRRDKNSDAYQARNELTAYMESIGIRVAGKDDRDVTALRFAAEKAGLGKIRRNNFFYTEKGSWNYIDVFVIDKELELIEQSYLKQCPKDCDKCILACPTRSLTRPLTMNPLRCVSYLTARGGGTVDLVGNPVSKEIGKWIYGCDACQSACPFNKNRFTEDAEYPGLAEMAGDLSPEKIIDMDDEYLLNVVFPKFRYLGPDKKWVWKVNALNAMNNDYQKMYDAHIIKCLDDPDERVRRMAEWVRSIHKDKNESPSP</sequence>
<dbReference type="HOGENOM" id="CLU_030790_1_0_2"/>
<dbReference type="KEGG" id="mear:Mpt1_c00180"/>
<dbReference type="Pfam" id="PF13484">
    <property type="entry name" value="Fer4_16"/>
    <property type="match status" value="1"/>
</dbReference>
<dbReference type="PANTHER" id="PTHR30002:SF4">
    <property type="entry name" value="EPOXYQUEUOSINE REDUCTASE"/>
    <property type="match status" value="1"/>
</dbReference>
<dbReference type="OrthoDB" id="23478at2157"/>
<keyword evidence="3" id="KW-1185">Reference proteome</keyword>
<dbReference type="GO" id="GO:0052693">
    <property type="term" value="F:epoxyqueuosine reductase activity"/>
    <property type="evidence" value="ECO:0007669"/>
    <property type="project" value="TreeGrafter"/>
</dbReference>
<organism evidence="2 3">
    <name type="scientific">Candidatus Methanoplasma termitum</name>
    <dbReference type="NCBI Taxonomy" id="1577791"/>
    <lineage>
        <taxon>Archaea</taxon>
        <taxon>Methanobacteriati</taxon>
        <taxon>Thermoplasmatota</taxon>
        <taxon>Thermoplasmata</taxon>
        <taxon>Methanomassiliicoccales</taxon>
        <taxon>Methanomassiliicoccaceae</taxon>
        <taxon>Candidatus Methanoplasma</taxon>
    </lineage>
</organism>
<dbReference type="SUPFAM" id="SSF54862">
    <property type="entry name" value="4Fe-4S ferredoxins"/>
    <property type="match status" value="1"/>
</dbReference>
<dbReference type="RefSeq" id="WP_048111126.1">
    <property type="nucleotide sequence ID" value="NZ_CP010070.1"/>
</dbReference>
<keyword evidence="1" id="KW-0411">Iron-sulfur</keyword>
<evidence type="ECO:0000313" key="2">
    <source>
        <dbReference type="EMBL" id="AIZ55926.1"/>
    </source>
</evidence>
<dbReference type="AlphaFoldDB" id="A0A0A7LEG9"/>
<dbReference type="InterPro" id="IPR004453">
    <property type="entry name" value="QueG"/>
</dbReference>
<keyword evidence="1" id="KW-0479">Metal-binding</keyword>
<evidence type="ECO:0000256" key="1">
    <source>
        <dbReference type="ARBA" id="ARBA00022485"/>
    </source>
</evidence>
<protein>
    <submittedName>
        <fullName evidence="2">QueG1 protein</fullName>
    </submittedName>
</protein>
<proteinExistence type="predicted"/>
<gene>
    <name evidence="2" type="primary">queG1</name>
    <name evidence="2" type="ORF">Mpt1_c00180</name>
</gene>
<accession>A0A0A7LEG9</accession>
<evidence type="ECO:0000313" key="3">
    <source>
        <dbReference type="Proteomes" id="UP000030787"/>
    </source>
</evidence>